<feature type="domain" description="Hda lid" evidence="1">
    <location>
        <begin position="174"/>
        <end position="218"/>
    </location>
</feature>
<dbReference type="InterPro" id="IPR055199">
    <property type="entry name" value="Hda_lid"/>
</dbReference>
<dbReference type="PANTHER" id="PTHR30050:SF5">
    <property type="entry name" value="DNAA REGULATORY INACTIVATOR HDA"/>
    <property type="match status" value="1"/>
</dbReference>
<reference evidence="2 3" key="1">
    <citation type="submission" date="2020-08" db="EMBL/GenBank/DDBJ databases">
        <title>Genomic Encyclopedia of Type Strains, Phase IV (KMG-IV): sequencing the most valuable type-strain genomes for metagenomic binning, comparative biology and taxonomic classification.</title>
        <authorList>
            <person name="Goeker M."/>
        </authorList>
    </citation>
    <scope>NUCLEOTIDE SEQUENCE [LARGE SCALE GENOMIC DNA]</scope>
    <source>
        <strain evidence="2 3">DSM 22336</strain>
    </source>
</reference>
<dbReference type="Gene3D" id="3.40.50.300">
    <property type="entry name" value="P-loop containing nucleotide triphosphate hydrolases"/>
    <property type="match status" value="1"/>
</dbReference>
<dbReference type="GO" id="GO:0005886">
    <property type="term" value="C:plasma membrane"/>
    <property type="evidence" value="ECO:0007669"/>
    <property type="project" value="TreeGrafter"/>
</dbReference>
<dbReference type="Gene3D" id="1.10.8.60">
    <property type="match status" value="1"/>
</dbReference>
<evidence type="ECO:0000313" key="2">
    <source>
        <dbReference type="EMBL" id="MBB6260194.1"/>
    </source>
</evidence>
<accession>A0A841M3M4</accession>
<evidence type="ECO:0000259" key="1">
    <source>
        <dbReference type="Pfam" id="PF22688"/>
    </source>
</evidence>
<dbReference type="PANTHER" id="PTHR30050">
    <property type="entry name" value="CHROMOSOMAL REPLICATION INITIATOR PROTEIN DNAA"/>
    <property type="match status" value="1"/>
</dbReference>
<dbReference type="GO" id="GO:0006270">
    <property type="term" value="P:DNA replication initiation"/>
    <property type="evidence" value="ECO:0007669"/>
    <property type="project" value="TreeGrafter"/>
</dbReference>
<proteinExistence type="predicted"/>
<gene>
    <name evidence="2" type="ORF">FHS77_000718</name>
</gene>
<dbReference type="NCBIfam" id="NF006571">
    <property type="entry name" value="PRK09087.1"/>
    <property type="match status" value="1"/>
</dbReference>
<dbReference type="SUPFAM" id="SSF52540">
    <property type="entry name" value="P-loop containing nucleoside triphosphate hydrolases"/>
    <property type="match status" value="1"/>
</dbReference>
<name>A0A841M3M4_9HYPH</name>
<dbReference type="EMBL" id="JACIIU010000002">
    <property type="protein sequence ID" value="MBB6260194.1"/>
    <property type="molecule type" value="Genomic_DNA"/>
</dbReference>
<evidence type="ECO:0000313" key="3">
    <source>
        <dbReference type="Proteomes" id="UP000555393"/>
    </source>
</evidence>
<dbReference type="AlphaFoldDB" id="A0A841M3M4"/>
<dbReference type="InterPro" id="IPR027417">
    <property type="entry name" value="P-loop_NTPase"/>
</dbReference>
<dbReference type="Pfam" id="PF22688">
    <property type="entry name" value="Hda_lid"/>
    <property type="match status" value="1"/>
</dbReference>
<comment type="caution">
    <text evidence="2">The sequence shown here is derived from an EMBL/GenBank/DDBJ whole genome shotgun (WGS) entry which is preliminary data.</text>
</comment>
<dbReference type="GO" id="GO:0003688">
    <property type="term" value="F:DNA replication origin binding"/>
    <property type="evidence" value="ECO:0007669"/>
    <property type="project" value="TreeGrafter"/>
</dbReference>
<dbReference type="Proteomes" id="UP000555393">
    <property type="component" value="Unassembled WGS sequence"/>
</dbReference>
<organism evidence="2 3">
    <name type="scientific">Paenochrobactrum gallinarii</name>
    <dbReference type="NCBI Taxonomy" id="643673"/>
    <lineage>
        <taxon>Bacteria</taxon>
        <taxon>Pseudomonadati</taxon>
        <taxon>Pseudomonadota</taxon>
        <taxon>Alphaproteobacteria</taxon>
        <taxon>Hyphomicrobiales</taxon>
        <taxon>Brucellaceae</taxon>
        <taxon>Paenochrobactrum</taxon>
    </lineage>
</organism>
<sequence length="249" mass="27379">MSEARPRQLPFELKHQPGYERDNLIVAGSNRAAVDLVDRWPDWVAPVVILAGPTGSGKTHMAQVWQEKTGALLVDPSNISADIQERASIQPMLIEDIGDVTLDETGLFHLINSVRQHAAQGPGPSLLMTSRLWPAAWGVKLPDLASRLKAATVVEIAAPDDMLLTYVIHKLFADRQVDVEPYVVSYLVSRIERSLNAAIRVVDQLDRVALEQKSRITRILAAQVLNSPALADIVYSGDKDDPVEKPSTK</sequence>
<dbReference type="RefSeq" id="WP_184220091.1">
    <property type="nucleotide sequence ID" value="NZ_JACIIU010000002.1"/>
</dbReference>
<protein>
    <submittedName>
        <fullName evidence="2">Chromosomal replication initiation ATPase DnaA</fullName>
    </submittedName>
</protein>
<keyword evidence="3" id="KW-1185">Reference proteome</keyword>